<dbReference type="Proteomes" id="UP000515152">
    <property type="component" value="Chromosome 19"/>
</dbReference>
<feature type="region of interest" description="Disordered" evidence="6">
    <location>
        <begin position="180"/>
        <end position="218"/>
    </location>
</feature>
<dbReference type="PANTHER" id="PTHR23325:SF1">
    <property type="entry name" value="SERUM RESPONSE FACTOR-BINDING PROTEIN 1"/>
    <property type="match status" value="1"/>
</dbReference>
<evidence type="ECO:0000256" key="3">
    <source>
        <dbReference type="ARBA" id="ARBA00025646"/>
    </source>
</evidence>
<feature type="compositionally biased region" description="Polar residues" evidence="6">
    <location>
        <begin position="195"/>
        <end position="204"/>
    </location>
</feature>
<dbReference type="GO" id="GO:0030490">
    <property type="term" value="P:maturation of SSU-rRNA"/>
    <property type="evidence" value="ECO:0007669"/>
    <property type="project" value="TreeGrafter"/>
</dbReference>
<dbReference type="GO" id="GO:0030686">
    <property type="term" value="C:90S preribosome"/>
    <property type="evidence" value="ECO:0007669"/>
    <property type="project" value="TreeGrafter"/>
</dbReference>
<evidence type="ECO:0000256" key="4">
    <source>
        <dbReference type="ARBA" id="ARBA00033254"/>
    </source>
</evidence>
<comment type="function">
    <text evidence="3">May be involved in regulating transcriptional activation of cardiac genes during the aging process. May play a role in biosynthesis and/or processing of SLC2A4 in adipose cells.</text>
</comment>
<dbReference type="KEGG" id="char:105892083"/>
<evidence type="ECO:0000313" key="9">
    <source>
        <dbReference type="RefSeq" id="XP_012673766.2"/>
    </source>
</evidence>
<evidence type="ECO:0000256" key="2">
    <source>
        <dbReference type="ARBA" id="ARBA00023054"/>
    </source>
</evidence>
<dbReference type="InterPro" id="IPR037393">
    <property type="entry name" value="Bud22/SRFB1"/>
</dbReference>
<feature type="compositionally biased region" description="Acidic residues" evidence="6">
    <location>
        <begin position="363"/>
        <end position="419"/>
    </location>
</feature>
<keyword evidence="8" id="KW-1185">Reference proteome</keyword>
<dbReference type="OrthoDB" id="3364872at2759"/>
<feature type="compositionally biased region" description="Low complexity" evidence="6">
    <location>
        <begin position="675"/>
        <end position="686"/>
    </location>
</feature>
<evidence type="ECO:0000313" key="8">
    <source>
        <dbReference type="Proteomes" id="UP000515152"/>
    </source>
</evidence>
<dbReference type="AlphaFoldDB" id="A0A6P3VKE3"/>
<organism evidence="8 9">
    <name type="scientific">Clupea harengus</name>
    <name type="common">Atlantic herring</name>
    <dbReference type="NCBI Taxonomy" id="7950"/>
    <lineage>
        <taxon>Eukaryota</taxon>
        <taxon>Metazoa</taxon>
        <taxon>Chordata</taxon>
        <taxon>Craniata</taxon>
        <taxon>Vertebrata</taxon>
        <taxon>Euteleostomi</taxon>
        <taxon>Actinopterygii</taxon>
        <taxon>Neopterygii</taxon>
        <taxon>Teleostei</taxon>
        <taxon>Clupei</taxon>
        <taxon>Clupeiformes</taxon>
        <taxon>Clupeoidei</taxon>
        <taxon>Clupeidae</taxon>
        <taxon>Clupea</taxon>
    </lineage>
</organism>
<gene>
    <name evidence="9" type="primary">srfbp1</name>
</gene>
<feature type="region of interest" description="Disordered" evidence="6">
    <location>
        <begin position="472"/>
        <end position="746"/>
    </location>
</feature>
<evidence type="ECO:0000256" key="5">
    <source>
        <dbReference type="SAM" id="Coils"/>
    </source>
</evidence>
<dbReference type="PANTHER" id="PTHR23325">
    <property type="entry name" value="SERUM RESPONSE FACTOR-BINDING"/>
    <property type="match status" value="1"/>
</dbReference>
<feature type="compositionally biased region" description="Basic and acidic residues" evidence="6">
    <location>
        <begin position="589"/>
        <end position="614"/>
    </location>
</feature>
<keyword evidence="2 5" id="KW-0175">Coiled coil</keyword>
<dbReference type="GO" id="GO:0005634">
    <property type="term" value="C:nucleus"/>
    <property type="evidence" value="ECO:0007669"/>
    <property type="project" value="TreeGrafter"/>
</dbReference>
<sequence>MEKSGKEIKMPTVLNLSNEVVKMRSEVKKVKVFIIRKLTRQMTMLKKKKGKEEEMQRNQRRAARLLEEMHEIKILAPDTITKAALQKDINFEKVCQDPEASISGRAIARIATHPQFSQRIQSIKDRIKAFKDERTGKSKEEKTSEKDKIEIISEKQDDTPLVIEEVQATAGEVTVLTEKQDENDNPPSEGCVTGTDITTASQTKPNDEAATVEQTSTEGEKVPAEVVRMRKEVKKIRVLIISKLTNQMDVLKRKKCEPSEVEDNQQKTFKLLKEIQVLRSIQPDHMTKAALLENANLEKVGDDPDVSPLERATARIITHPRFIKKLEAVKAAVQEEERKAAAAQEKKKRLLDQASLGENSVREDDDDDDNEDEDEDEGDDNEETEDEGDDNEETEDEGDNELESDEGEEENEEVDEEEEMPRVSQSTSQSQVAEMTPEVVDECVSIERITSPVKEQVTIKVSPEGHSVVVVDQASSSNIPSTVVSTVKPDVNTMPLKKNTTASPAPKHKQISNPASKTPEEKKEEEKETGNADSESDLESSEDEEKPYFDDSTEERFHKQSSMEESDDNDFFIGKVSKFKKKKKNPVQGEEKTNDAKKSAGEDTVKSDFKHSKFESVFCNALSRGRGGSQKPRDGFGGRPPRFQKQMRQPEGDYKVPGERRQNQDYPPNRKPGPSSFQSQKSASSSNWGRTERGSFGAGRGKQPFDRRQNQSQSQRGSYGKTFNSSRQTTEALHPSWEASRKRKEQISQITAFQGKKIKFDDD</sequence>
<feature type="domain" description="Bud22" evidence="7">
    <location>
        <begin position="683"/>
        <end position="761"/>
    </location>
</feature>
<dbReference type="RefSeq" id="XP_012673766.2">
    <property type="nucleotide sequence ID" value="XM_012818312.3"/>
</dbReference>
<dbReference type="Pfam" id="PF09073">
    <property type="entry name" value="BUD22"/>
    <property type="match status" value="1"/>
</dbReference>
<dbReference type="GeneID" id="105892083"/>
<feature type="compositionally biased region" description="Basic and acidic residues" evidence="6">
    <location>
        <begin position="648"/>
        <end position="663"/>
    </location>
</feature>
<feature type="compositionally biased region" description="Basic and acidic residues" evidence="6">
    <location>
        <begin position="546"/>
        <end position="562"/>
    </location>
</feature>
<feature type="region of interest" description="Disordered" evidence="6">
    <location>
        <begin position="333"/>
        <end position="439"/>
    </location>
</feature>
<protein>
    <recommendedName>
        <fullName evidence="1">Serum response factor-binding protein 1</fullName>
    </recommendedName>
    <alternativeName>
        <fullName evidence="4">SRF-dependent transcription regulation-associated protein</fullName>
    </alternativeName>
</protein>
<evidence type="ECO:0000256" key="1">
    <source>
        <dbReference type="ARBA" id="ARBA00013459"/>
    </source>
</evidence>
<feature type="compositionally biased region" description="Basic and acidic residues" evidence="6">
    <location>
        <begin position="518"/>
        <end position="530"/>
    </location>
</feature>
<accession>A0A6P3VKE3</accession>
<evidence type="ECO:0000259" key="7">
    <source>
        <dbReference type="Pfam" id="PF09073"/>
    </source>
</evidence>
<feature type="coiled-coil region" evidence="5">
    <location>
        <begin position="35"/>
        <end position="68"/>
    </location>
</feature>
<feature type="compositionally biased region" description="Polar residues" evidence="6">
    <location>
        <begin position="423"/>
        <end position="433"/>
    </location>
</feature>
<feature type="compositionally biased region" description="Polar residues" evidence="6">
    <location>
        <begin position="473"/>
        <end position="485"/>
    </location>
</feature>
<feature type="compositionally biased region" description="Polar residues" evidence="6">
    <location>
        <begin position="721"/>
        <end position="731"/>
    </location>
</feature>
<reference evidence="9" key="1">
    <citation type="submission" date="2025-08" db="UniProtKB">
        <authorList>
            <consortium name="RefSeq"/>
        </authorList>
    </citation>
    <scope>IDENTIFICATION</scope>
</reference>
<feature type="compositionally biased region" description="Acidic residues" evidence="6">
    <location>
        <begin position="534"/>
        <end position="545"/>
    </location>
</feature>
<proteinExistence type="predicted"/>
<name>A0A6P3VKE3_CLUHA</name>
<dbReference type="CTD" id="153443"/>
<evidence type="ECO:0000256" key="6">
    <source>
        <dbReference type="SAM" id="MobiDB-lite"/>
    </source>
</evidence>
<dbReference type="InterPro" id="IPR015158">
    <property type="entry name" value="Bud22_dom"/>
</dbReference>